<organism evidence="1 2">
    <name type="scientific">Nitrospira lenta</name>
    <dbReference type="NCBI Taxonomy" id="1436998"/>
    <lineage>
        <taxon>Bacteria</taxon>
        <taxon>Pseudomonadati</taxon>
        <taxon>Nitrospirota</taxon>
        <taxon>Nitrospiria</taxon>
        <taxon>Nitrospirales</taxon>
        <taxon>Nitrospiraceae</taxon>
        <taxon>Nitrospira</taxon>
    </lineage>
</organism>
<protein>
    <submittedName>
        <fullName evidence="1">Uncharacterized protein</fullName>
    </submittedName>
</protein>
<dbReference type="InParanoid" id="A0A330L023"/>
<gene>
    <name evidence="1" type="ORF">NITLEN_10166</name>
</gene>
<accession>A0A330L023</accession>
<reference evidence="2" key="1">
    <citation type="submission" date="2018-04" db="EMBL/GenBank/DDBJ databases">
        <authorList>
            <person name="Lucker S."/>
            <person name="Sakoula D."/>
        </authorList>
    </citation>
    <scope>NUCLEOTIDE SEQUENCE [LARGE SCALE GENOMIC DNA]</scope>
</reference>
<sequence length="35" mass="3863">MQKTALSPEMVLRSADNCYDEVGLFYSGLSSCALY</sequence>
<proteinExistence type="predicted"/>
<dbReference type="PROSITE" id="PS51257">
    <property type="entry name" value="PROKAR_LIPOPROTEIN"/>
    <property type="match status" value="1"/>
</dbReference>
<evidence type="ECO:0000313" key="1">
    <source>
        <dbReference type="EMBL" id="SPP63080.1"/>
    </source>
</evidence>
<keyword evidence="2" id="KW-1185">Reference proteome</keyword>
<evidence type="ECO:0000313" key="2">
    <source>
        <dbReference type="Proteomes" id="UP000248168"/>
    </source>
</evidence>
<dbReference type="EMBL" id="OUNR01000001">
    <property type="protein sequence ID" value="SPP63080.1"/>
    <property type="molecule type" value="Genomic_DNA"/>
</dbReference>
<dbReference type="AlphaFoldDB" id="A0A330L023"/>
<dbReference type="Proteomes" id="UP000248168">
    <property type="component" value="Unassembled WGS sequence"/>
</dbReference>
<name>A0A330L023_9BACT</name>